<protein>
    <submittedName>
        <fullName evidence="7">Uncharacterized protein</fullName>
    </submittedName>
</protein>
<keyword evidence="3" id="KW-0032">Aminotransferase</keyword>
<evidence type="ECO:0000256" key="5">
    <source>
        <dbReference type="ARBA" id="ARBA00022898"/>
    </source>
</evidence>
<evidence type="ECO:0000313" key="8">
    <source>
        <dbReference type="Proteomes" id="UP000306102"/>
    </source>
</evidence>
<accession>A0A4V3WLL4</accession>
<dbReference type="AlphaFoldDB" id="A0A4V3WLL4"/>
<name>A0A4V3WLL4_CAMSN</name>
<evidence type="ECO:0000256" key="1">
    <source>
        <dbReference type="ARBA" id="ARBA00001933"/>
    </source>
</evidence>
<dbReference type="EMBL" id="SDRB02010658">
    <property type="protein sequence ID" value="THG05207.1"/>
    <property type="molecule type" value="Genomic_DNA"/>
</dbReference>
<dbReference type="PANTHER" id="PTHR11879">
    <property type="entry name" value="ASPARTATE AMINOTRANSFERASE"/>
    <property type="match status" value="1"/>
</dbReference>
<reference evidence="7 8" key="1">
    <citation type="journal article" date="2018" name="Proc. Natl. Acad. Sci. U.S.A.">
        <title>Draft genome sequence of Camellia sinensis var. sinensis provides insights into the evolution of the tea genome and tea quality.</title>
        <authorList>
            <person name="Wei C."/>
            <person name="Yang H."/>
            <person name="Wang S."/>
            <person name="Zhao J."/>
            <person name="Liu C."/>
            <person name="Gao L."/>
            <person name="Xia E."/>
            <person name="Lu Y."/>
            <person name="Tai Y."/>
            <person name="She G."/>
            <person name="Sun J."/>
            <person name="Cao H."/>
            <person name="Tong W."/>
            <person name="Gao Q."/>
            <person name="Li Y."/>
            <person name="Deng W."/>
            <person name="Jiang X."/>
            <person name="Wang W."/>
            <person name="Chen Q."/>
            <person name="Zhang S."/>
            <person name="Li H."/>
            <person name="Wu J."/>
            <person name="Wang P."/>
            <person name="Li P."/>
            <person name="Shi C."/>
            <person name="Zheng F."/>
            <person name="Jian J."/>
            <person name="Huang B."/>
            <person name="Shan D."/>
            <person name="Shi M."/>
            <person name="Fang C."/>
            <person name="Yue Y."/>
            <person name="Li F."/>
            <person name="Li D."/>
            <person name="Wei S."/>
            <person name="Han B."/>
            <person name="Jiang C."/>
            <person name="Yin Y."/>
            <person name="Xia T."/>
            <person name="Zhang Z."/>
            <person name="Bennetzen J.L."/>
            <person name="Zhao S."/>
            <person name="Wan X."/>
        </authorList>
    </citation>
    <scope>NUCLEOTIDE SEQUENCE [LARGE SCALE GENOMIC DNA]</scope>
    <source>
        <strain evidence="8">cv. Shuchazao</strain>
        <tissue evidence="7">Leaf</tissue>
    </source>
</reference>
<comment type="catalytic activity">
    <reaction evidence="6">
        <text>L-aspartate + 2-oxoglutarate = oxaloacetate + L-glutamate</text>
        <dbReference type="Rhea" id="RHEA:21824"/>
        <dbReference type="ChEBI" id="CHEBI:16452"/>
        <dbReference type="ChEBI" id="CHEBI:16810"/>
        <dbReference type="ChEBI" id="CHEBI:29985"/>
        <dbReference type="ChEBI" id="CHEBI:29991"/>
        <dbReference type="EC" id="2.6.1.1"/>
    </reaction>
</comment>
<keyword evidence="8" id="KW-1185">Reference proteome</keyword>
<gene>
    <name evidence="7" type="ORF">TEA_013652</name>
</gene>
<evidence type="ECO:0000256" key="2">
    <source>
        <dbReference type="ARBA" id="ARBA00011738"/>
    </source>
</evidence>
<comment type="cofactor">
    <cofactor evidence="1">
        <name>pyridoxal 5'-phosphate</name>
        <dbReference type="ChEBI" id="CHEBI:597326"/>
    </cofactor>
</comment>
<comment type="caution">
    <text evidence="7">The sequence shown here is derived from an EMBL/GenBank/DDBJ whole genome shotgun (WGS) entry which is preliminary data.</text>
</comment>
<dbReference type="PANTHER" id="PTHR11879:SF46">
    <property type="entry name" value="ASPARTATE AMINOTRANSFERASE, CYTOPLASMIC"/>
    <property type="match status" value="1"/>
</dbReference>
<dbReference type="InterPro" id="IPR015421">
    <property type="entry name" value="PyrdxlP-dep_Trfase_major"/>
</dbReference>
<evidence type="ECO:0000313" key="7">
    <source>
        <dbReference type="EMBL" id="THG05207.1"/>
    </source>
</evidence>
<proteinExistence type="predicted"/>
<dbReference type="STRING" id="542762.A0A4V3WLL4"/>
<keyword evidence="4" id="KW-0808">Transferase</keyword>
<evidence type="ECO:0000256" key="3">
    <source>
        <dbReference type="ARBA" id="ARBA00022576"/>
    </source>
</evidence>
<keyword evidence="5" id="KW-0663">Pyridoxal phosphate</keyword>
<dbReference type="GO" id="GO:0006520">
    <property type="term" value="P:amino acid metabolic process"/>
    <property type="evidence" value="ECO:0007669"/>
    <property type="project" value="InterPro"/>
</dbReference>
<evidence type="ECO:0000256" key="4">
    <source>
        <dbReference type="ARBA" id="ARBA00022679"/>
    </source>
</evidence>
<dbReference type="Gene3D" id="3.40.640.10">
    <property type="entry name" value="Type I PLP-dependent aspartate aminotransferase-like (Major domain)"/>
    <property type="match status" value="1"/>
</dbReference>
<organism evidence="7 8">
    <name type="scientific">Camellia sinensis var. sinensis</name>
    <name type="common">China tea</name>
    <dbReference type="NCBI Taxonomy" id="542762"/>
    <lineage>
        <taxon>Eukaryota</taxon>
        <taxon>Viridiplantae</taxon>
        <taxon>Streptophyta</taxon>
        <taxon>Embryophyta</taxon>
        <taxon>Tracheophyta</taxon>
        <taxon>Spermatophyta</taxon>
        <taxon>Magnoliopsida</taxon>
        <taxon>eudicotyledons</taxon>
        <taxon>Gunneridae</taxon>
        <taxon>Pentapetalae</taxon>
        <taxon>asterids</taxon>
        <taxon>Ericales</taxon>
        <taxon>Theaceae</taxon>
        <taxon>Camellia</taxon>
    </lineage>
</organism>
<dbReference type="Proteomes" id="UP000306102">
    <property type="component" value="Unassembled WGS sequence"/>
</dbReference>
<dbReference type="InterPro" id="IPR000796">
    <property type="entry name" value="Asp_trans"/>
</dbReference>
<comment type="subunit">
    <text evidence="2">Homodimer.</text>
</comment>
<dbReference type="GO" id="GO:0008483">
    <property type="term" value="F:transaminase activity"/>
    <property type="evidence" value="ECO:0007669"/>
    <property type="project" value="UniProtKB-KW"/>
</dbReference>
<sequence length="291" mass="32992">MLDLHVQYLDENKWLILKILENQNSGKLSENGELWNEKTKETHFRSILFIHLKDLLVISDQNIPKIRKVTMLTTKQCRFSSNYIRSYSLYLDSEIASFLRQLESFLVGEGARMWAKSKGIPLLASILDVDERGQKDSGIDGELSSSTQENAAVSGNHKNIFNDARVPWSEYRYYDPKTVGLDFDGMISDIKLWVLGLVPALPFHKNMAYASLTFHHQNMASSHRICFHFESGQSLSFENDFRPEWLQSSSSSNPSKSINGGDMVVSKWLLVVLSAASEDGDDDDNNSVTET</sequence>
<evidence type="ECO:0000256" key="6">
    <source>
        <dbReference type="ARBA" id="ARBA00049185"/>
    </source>
</evidence>